<name>A0ABM3N3M3_GALME</name>
<dbReference type="InterPro" id="IPR026510">
    <property type="entry name" value="PEX11C_met"/>
</dbReference>
<dbReference type="Pfam" id="PF05648">
    <property type="entry name" value="PEX11"/>
    <property type="match status" value="1"/>
</dbReference>
<dbReference type="Proteomes" id="UP001652740">
    <property type="component" value="Unplaced"/>
</dbReference>
<protein>
    <submittedName>
        <fullName evidence="5">Peroxisomal membrane protein 11C-like</fullName>
    </submittedName>
</protein>
<organism evidence="4 5">
    <name type="scientific">Galleria mellonella</name>
    <name type="common">Greater wax moth</name>
    <dbReference type="NCBI Taxonomy" id="7137"/>
    <lineage>
        <taxon>Eukaryota</taxon>
        <taxon>Metazoa</taxon>
        <taxon>Ecdysozoa</taxon>
        <taxon>Arthropoda</taxon>
        <taxon>Hexapoda</taxon>
        <taxon>Insecta</taxon>
        <taxon>Pterygota</taxon>
        <taxon>Neoptera</taxon>
        <taxon>Endopterygota</taxon>
        <taxon>Lepidoptera</taxon>
        <taxon>Glossata</taxon>
        <taxon>Ditrysia</taxon>
        <taxon>Pyraloidea</taxon>
        <taxon>Pyralidae</taxon>
        <taxon>Galleriinae</taxon>
        <taxon>Galleria</taxon>
    </lineage>
</organism>
<dbReference type="RefSeq" id="XP_052758171.1">
    <property type="nucleotide sequence ID" value="XM_052902211.1"/>
</dbReference>
<evidence type="ECO:0000313" key="4">
    <source>
        <dbReference type="Proteomes" id="UP001652740"/>
    </source>
</evidence>
<evidence type="ECO:0000313" key="5">
    <source>
        <dbReference type="RefSeq" id="XP_052758171.1"/>
    </source>
</evidence>
<evidence type="ECO:0000256" key="2">
    <source>
        <dbReference type="ARBA" id="ARBA00023140"/>
    </source>
</evidence>
<keyword evidence="1" id="KW-0472">Membrane</keyword>
<keyword evidence="2" id="KW-0576">Peroxisome</keyword>
<gene>
    <name evidence="5" type="primary">LOC113511374</name>
</gene>
<dbReference type="PANTHER" id="PTHR20990:SF1">
    <property type="entry name" value="PEROXISOMAL MEMBRANE PROTEIN 11C"/>
    <property type="match status" value="1"/>
</dbReference>
<evidence type="ECO:0000256" key="1">
    <source>
        <dbReference type="ARBA" id="ARBA00023136"/>
    </source>
</evidence>
<comment type="subcellular location">
    <subcellularLocation>
        <location evidence="3">Peroxisome membrane</location>
    </subcellularLocation>
</comment>
<dbReference type="PANTHER" id="PTHR20990">
    <property type="entry name" value="PEROXISOMAL BIOGENESIS FACTOR 11"/>
    <property type="match status" value="1"/>
</dbReference>
<proteinExistence type="predicted"/>
<evidence type="ECO:0000256" key="3">
    <source>
        <dbReference type="ARBA" id="ARBA00046271"/>
    </source>
</evidence>
<keyword evidence="4" id="KW-1185">Reference proteome</keyword>
<sequence>MDVVNEFCDLLQTHANRDKVVSLTSYLLKLWGSTTQRKDLLTASGRLSAARATMRLFDDAAALKTWRAYGLGKQDGLIWGTLGVASSVFSLLYLQAEKAMFLIDTGIIVVSKDTDFRVRTAHKLFWSLSAFVGFIRSIRVLHAKATQLKSPDRTKCAPAQYKQACMTSTKLLLDVIHAVSWLPPGWLWGGTLSAQQASAVGSASAVLALIILHNGKRLASSK</sequence>
<dbReference type="InterPro" id="IPR008733">
    <property type="entry name" value="PEX11"/>
</dbReference>
<dbReference type="GeneID" id="113511374"/>
<accession>A0ABM3N3M3</accession>
<reference evidence="5" key="1">
    <citation type="submission" date="2025-08" db="UniProtKB">
        <authorList>
            <consortium name="RefSeq"/>
        </authorList>
    </citation>
    <scope>IDENTIFICATION</scope>
    <source>
        <tissue evidence="5">Whole larvae</tissue>
    </source>
</reference>